<dbReference type="GO" id="GO:0009055">
    <property type="term" value="F:electron transfer activity"/>
    <property type="evidence" value="ECO:0007669"/>
    <property type="project" value="TreeGrafter"/>
</dbReference>
<protein>
    <submittedName>
        <fullName evidence="2">Glutaredoxin family protein</fullName>
    </submittedName>
</protein>
<dbReference type="CDD" id="cd02976">
    <property type="entry name" value="NrdH"/>
    <property type="match status" value="1"/>
</dbReference>
<organism evidence="2 3">
    <name type="scientific">Parageobacillus thermoglucosidasius</name>
    <name type="common">Geobacillus thermoglucosidasius</name>
    <dbReference type="NCBI Taxonomy" id="1426"/>
    <lineage>
        <taxon>Bacteria</taxon>
        <taxon>Bacillati</taxon>
        <taxon>Bacillota</taxon>
        <taxon>Bacilli</taxon>
        <taxon>Bacillales</taxon>
        <taxon>Anoxybacillaceae</taxon>
        <taxon>Parageobacillus</taxon>
    </lineage>
</organism>
<accession>A0AB38R132</accession>
<dbReference type="InterPro" id="IPR002109">
    <property type="entry name" value="Glutaredoxin"/>
</dbReference>
<dbReference type="InterPro" id="IPR036249">
    <property type="entry name" value="Thioredoxin-like_sf"/>
</dbReference>
<feature type="domain" description="Glutaredoxin" evidence="1">
    <location>
        <begin position="7"/>
        <end position="62"/>
    </location>
</feature>
<dbReference type="Proteomes" id="UP001058458">
    <property type="component" value="Chromosome"/>
</dbReference>
<dbReference type="Gene3D" id="3.40.30.10">
    <property type="entry name" value="Glutaredoxin"/>
    <property type="match status" value="1"/>
</dbReference>
<dbReference type="PANTHER" id="PTHR34386:SF1">
    <property type="entry name" value="GLUTAREDOXIN-LIKE PROTEIN NRDH"/>
    <property type="match status" value="1"/>
</dbReference>
<dbReference type="InterPro" id="IPR051548">
    <property type="entry name" value="Grx-like_ET"/>
</dbReference>
<dbReference type="SUPFAM" id="SSF52833">
    <property type="entry name" value="Thioredoxin-like"/>
    <property type="match status" value="1"/>
</dbReference>
<dbReference type="RefSeq" id="WP_185222553.1">
    <property type="nucleotide sequence ID" value="NZ_CP063414.1"/>
</dbReference>
<evidence type="ECO:0000259" key="1">
    <source>
        <dbReference type="Pfam" id="PF00462"/>
    </source>
</evidence>
<dbReference type="Pfam" id="PF00462">
    <property type="entry name" value="Glutaredoxin"/>
    <property type="match status" value="1"/>
</dbReference>
<proteinExistence type="predicted"/>
<evidence type="ECO:0000313" key="2">
    <source>
        <dbReference type="EMBL" id="UOE76116.1"/>
    </source>
</evidence>
<dbReference type="PROSITE" id="PS51354">
    <property type="entry name" value="GLUTAREDOXIN_2"/>
    <property type="match status" value="1"/>
</dbReference>
<gene>
    <name evidence="2" type="ORF">IMI45_17935</name>
</gene>
<dbReference type="EMBL" id="CP063414">
    <property type="protein sequence ID" value="UOE76116.1"/>
    <property type="molecule type" value="Genomic_DNA"/>
</dbReference>
<reference evidence="2" key="1">
    <citation type="submission" date="2020-10" db="EMBL/GenBank/DDBJ databases">
        <authorList>
            <person name="Delgado J.A."/>
            <person name="Gonzalez J.M."/>
        </authorList>
    </citation>
    <scope>NUCLEOTIDE SEQUENCE</scope>
    <source>
        <strain evidence="2">23.6</strain>
    </source>
</reference>
<name>A0AB38R132_PARTM</name>
<dbReference type="AlphaFoldDB" id="A0AB38R132"/>
<dbReference type="PANTHER" id="PTHR34386">
    <property type="entry name" value="GLUTAREDOXIN"/>
    <property type="match status" value="1"/>
</dbReference>
<evidence type="ECO:0000313" key="3">
    <source>
        <dbReference type="Proteomes" id="UP001058458"/>
    </source>
</evidence>
<dbReference type="GO" id="GO:0045454">
    <property type="term" value="P:cell redox homeostasis"/>
    <property type="evidence" value="ECO:0007669"/>
    <property type="project" value="TreeGrafter"/>
</dbReference>
<sequence>MAQKLSIVVWAKDGCSYCKEVKDYLTEQQQDFQIVDVTNNDELRDILEKKYGVRHVPVVEIGIGNHYQAVTEIGIEHLQKALQEASKAVPHEA</sequence>